<accession>V4A5S4</accession>
<dbReference type="InterPro" id="IPR002104">
    <property type="entry name" value="Integrase_catalytic"/>
</dbReference>
<dbReference type="GeneID" id="20239242"/>
<dbReference type="OMA" id="WYTANAI"/>
<feature type="domain" description="Tyr recombinase" evidence="3">
    <location>
        <begin position="1"/>
        <end position="166"/>
    </location>
</feature>
<organism evidence="4 5">
    <name type="scientific">Lottia gigantea</name>
    <name type="common">Giant owl limpet</name>
    <dbReference type="NCBI Taxonomy" id="225164"/>
    <lineage>
        <taxon>Eukaryota</taxon>
        <taxon>Metazoa</taxon>
        <taxon>Spiralia</taxon>
        <taxon>Lophotrochozoa</taxon>
        <taxon>Mollusca</taxon>
        <taxon>Gastropoda</taxon>
        <taxon>Patellogastropoda</taxon>
        <taxon>Lottioidea</taxon>
        <taxon>Lottiidae</taxon>
        <taxon>Lottia</taxon>
    </lineage>
</organism>
<dbReference type="GO" id="GO:0006310">
    <property type="term" value="P:DNA recombination"/>
    <property type="evidence" value="ECO:0007669"/>
    <property type="project" value="UniProtKB-KW"/>
</dbReference>
<dbReference type="OrthoDB" id="6141201at2759"/>
<dbReference type="Gene3D" id="1.10.443.10">
    <property type="entry name" value="Intergrase catalytic core"/>
    <property type="match status" value="1"/>
</dbReference>
<dbReference type="Pfam" id="PF00589">
    <property type="entry name" value="Phage_integrase"/>
    <property type="match status" value="1"/>
</dbReference>
<dbReference type="HOGENOM" id="CLU_1476777_0_0_1"/>
<proteinExistence type="predicted"/>
<evidence type="ECO:0000256" key="1">
    <source>
        <dbReference type="ARBA" id="ARBA00023172"/>
    </source>
</evidence>
<reference evidence="4 5" key="1">
    <citation type="journal article" date="2013" name="Nature">
        <title>Insights into bilaterian evolution from three spiralian genomes.</title>
        <authorList>
            <person name="Simakov O."/>
            <person name="Marletaz F."/>
            <person name="Cho S.J."/>
            <person name="Edsinger-Gonzales E."/>
            <person name="Havlak P."/>
            <person name="Hellsten U."/>
            <person name="Kuo D.H."/>
            <person name="Larsson T."/>
            <person name="Lv J."/>
            <person name="Arendt D."/>
            <person name="Savage R."/>
            <person name="Osoegawa K."/>
            <person name="de Jong P."/>
            <person name="Grimwood J."/>
            <person name="Chapman J.A."/>
            <person name="Shapiro H."/>
            <person name="Aerts A."/>
            <person name="Otillar R.P."/>
            <person name="Terry A.Y."/>
            <person name="Boore J.L."/>
            <person name="Grigoriev I.V."/>
            <person name="Lindberg D.R."/>
            <person name="Seaver E.C."/>
            <person name="Weisblat D.A."/>
            <person name="Putnam N.H."/>
            <person name="Rokhsar D.S."/>
        </authorList>
    </citation>
    <scope>NUCLEOTIDE SEQUENCE [LARGE SCALE GENOMIC DNA]</scope>
</reference>
<protein>
    <recommendedName>
        <fullName evidence="3">Tyr recombinase domain-containing protein</fullName>
    </recommendedName>
</protein>
<dbReference type="SUPFAM" id="SSF56349">
    <property type="entry name" value="DNA breaking-rejoining enzymes"/>
    <property type="match status" value="1"/>
</dbReference>
<evidence type="ECO:0000313" key="4">
    <source>
        <dbReference type="EMBL" id="ESO92067.1"/>
    </source>
</evidence>
<name>V4A5S4_LOTGI</name>
<sequence length="183" mass="21170">MFEYCSLRRGREHRNLRLFSKPQITGPHVDERGRHYLLYKEDVSKTNHGGPKDRKVPPKENNQPSSSDGKDSNYFYFNPMINYSQNKWFSRLTVGHNSLQMTIKRLCKSAGIPGSKTNHSLRATAATRLFQANVEEQLICEVTGHRSEAVRAYKRSSDDQKENVSRLLTGAKVARKTYNFYFH</sequence>
<dbReference type="InterPro" id="IPR011010">
    <property type="entry name" value="DNA_brk_join_enz"/>
</dbReference>
<feature type="compositionally biased region" description="Basic and acidic residues" evidence="2">
    <location>
        <begin position="40"/>
        <end position="58"/>
    </location>
</feature>
<dbReference type="Proteomes" id="UP000030746">
    <property type="component" value="Unassembled WGS sequence"/>
</dbReference>
<gene>
    <name evidence="4" type="ORF">LOTGIDRAFT_163071</name>
</gene>
<evidence type="ECO:0000259" key="3">
    <source>
        <dbReference type="PROSITE" id="PS51898"/>
    </source>
</evidence>
<dbReference type="GO" id="GO:0015074">
    <property type="term" value="P:DNA integration"/>
    <property type="evidence" value="ECO:0007669"/>
    <property type="project" value="InterPro"/>
</dbReference>
<evidence type="ECO:0000256" key="2">
    <source>
        <dbReference type="SAM" id="MobiDB-lite"/>
    </source>
</evidence>
<dbReference type="PROSITE" id="PS51898">
    <property type="entry name" value="TYR_RECOMBINASE"/>
    <property type="match status" value="1"/>
</dbReference>
<dbReference type="RefSeq" id="XP_009057368.1">
    <property type="nucleotide sequence ID" value="XM_009059120.1"/>
</dbReference>
<feature type="region of interest" description="Disordered" evidence="2">
    <location>
        <begin position="40"/>
        <end position="71"/>
    </location>
</feature>
<keyword evidence="5" id="KW-1185">Reference proteome</keyword>
<dbReference type="GO" id="GO:0003677">
    <property type="term" value="F:DNA binding"/>
    <property type="evidence" value="ECO:0007669"/>
    <property type="project" value="InterPro"/>
</dbReference>
<dbReference type="KEGG" id="lgi:LOTGIDRAFT_163071"/>
<dbReference type="EMBL" id="KB202163">
    <property type="protein sequence ID" value="ESO92067.1"/>
    <property type="molecule type" value="Genomic_DNA"/>
</dbReference>
<dbReference type="AlphaFoldDB" id="V4A5S4"/>
<evidence type="ECO:0000313" key="5">
    <source>
        <dbReference type="Proteomes" id="UP000030746"/>
    </source>
</evidence>
<dbReference type="InterPro" id="IPR013762">
    <property type="entry name" value="Integrase-like_cat_sf"/>
</dbReference>
<dbReference type="CTD" id="20239242"/>
<keyword evidence="1" id="KW-0233">DNA recombination</keyword>